<feature type="transmembrane region" description="Helical" evidence="14">
    <location>
        <begin position="512"/>
        <end position="532"/>
    </location>
</feature>
<feature type="transmembrane region" description="Helical" evidence="14">
    <location>
        <begin position="87"/>
        <end position="107"/>
    </location>
</feature>
<comment type="catalytic activity">
    <reaction evidence="13">
        <text>L-seryl-[protein] + ATP = O-phospho-L-seryl-[protein] + ADP + H(+)</text>
        <dbReference type="Rhea" id="RHEA:17989"/>
        <dbReference type="Rhea" id="RHEA-COMP:9863"/>
        <dbReference type="Rhea" id="RHEA-COMP:11604"/>
        <dbReference type="ChEBI" id="CHEBI:15378"/>
        <dbReference type="ChEBI" id="CHEBI:29999"/>
        <dbReference type="ChEBI" id="CHEBI:30616"/>
        <dbReference type="ChEBI" id="CHEBI:83421"/>
        <dbReference type="ChEBI" id="CHEBI:456216"/>
        <dbReference type="EC" id="2.7.11.1"/>
    </reaction>
</comment>
<feature type="transmembrane region" description="Helical" evidence="14">
    <location>
        <begin position="626"/>
        <end position="647"/>
    </location>
</feature>
<evidence type="ECO:0000256" key="2">
    <source>
        <dbReference type="ARBA" id="ARBA00012513"/>
    </source>
</evidence>
<dbReference type="InterPro" id="IPR011009">
    <property type="entry name" value="Kinase-like_dom_sf"/>
</dbReference>
<feature type="transmembrane region" description="Helical" evidence="14">
    <location>
        <begin position="674"/>
        <end position="698"/>
    </location>
</feature>
<feature type="transmembrane region" description="Helical" evidence="14">
    <location>
        <begin position="704"/>
        <end position="722"/>
    </location>
</feature>
<comment type="catalytic activity">
    <reaction evidence="12">
        <text>L-threonyl-[protein] + ATP = O-phospho-L-threonyl-[protein] + ADP + H(+)</text>
        <dbReference type="Rhea" id="RHEA:46608"/>
        <dbReference type="Rhea" id="RHEA-COMP:11060"/>
        <dbReference type="Rhea" id="RHEA-COMP:11605"/>
        <dbReference type="ChEBI" id="CHEBI:15378"/>
        <dbReference type="ChEBI" id="CHEBI:30013"/>
        <dbReference type="ChEBI" id="CHEBI:30616"/>
        <dbReference type="ChEBI" id="CHEBI:61977"/>
        <dbReference type="ChEBI" id="CHEBI:456216"/>
        <dbReference type="EC" id="2.7.11.1"/>
    </reaction>
</comment>
<evidence type="ECO:0000313" key="17">
    <source>
        <dbReference type="Proteomes" id="UP000246050"/>
    </source>
</evidence>
<keyword evidence="5" id="KW-0808">Transferase</keyword>
<dbReference type="OrthoDB" id="5242664at2"/>
<name>A0A317CUN9_9ACTN</name>
<dbReference type="Gene3D" id="1.10.510.10">
    <property type="entry name" value="Transferase(Phosphotransferase) domain 1"/>
    <property type="match status" value="1"/>
</dbReference>
<feature type="transmembrane region" description="Helical" evidence="14">
    <location>
        <begin position="178"/>
        <end position="196"/>
    </location>
</feature>
<feature type="transmembrane region" description="Helical" evidence="14">
    <location>
        <begin position="759"/>
        <end position="776"/>
    </location>
</feature>
<evidence type="ECO:0000256" key="6">
    <source>
        <dbReference type="ARBA" id="ARBA00022692"/>
    </source>
</evidence>
<evidence type="ECO:0000256" key="14">
    <source>
        <dbReference type="SAM" id="Phobius"/>
    </source>
</evidence>
<dbReference type="InterPro" id="IPR000326">
    <property type="entry name" value="PAP2/HPO"/>
</dbReference>
<dbReference type="GO" id="GO:0005886">
    <property type="term" value="C:plasma membrane"/>
    <property type="evidence" value="ECO:0007669"/>
    <property type="project" value="UniProtKB-SubCell"/>
</dbReference>
<dbReference type="PANTHER" id="PTHR39087">
    <property type="entry name" value="UPF0104 MEMBRANE PROTEIN MJ1595"/>
    <property type="match status" value="1"/>
</dbReference>
<dbReference type="EC" id="2.7.11.1" evidence="2"/>
<dbReference type="AlphaFoldDB" id="A0A317CUN9"/>
<proteinExistence type="predicted"/>
<comment type="subcellular location">
    <subcellularLocation>
        <location evidence="1">Cell membrane</location>
        <topology evidence="1">Multi-pass membrane protein</topology>
    </subcellularLocation>
</comment>
<sequence>MPRTHRPSPALVFSLTVSAGLLAAVSLWARHRPPGRWERDLFALVNQIPGPVGPALVLVMQLGAYPAVLVAAAGAVAARRIGLARDLLIAGNLAYWSAVLCKALVARERPAAFLADVRFHDTVTGRFGYPSGHVSVVTALAVVLAPALPARPRGLVWLAVAAVGTARIYVGAHLPVDVLGGFLVGWLAASLTRLIVGDVGPGESAGRLRQVLLGRGVEVAELTPVPGDARGSRPWQVTTTDGRRLFVKVTGGRQRDADWLYKLYRRLRYRDIADEPPYVTAKQKNEHEAYLLLLAERAGVRTPALVTTAVDAVGDALLVQEFVPGRPLGALDAAELGPDVLDDVCRQVARLHRAGLAHRDLRAANVLITDSSAWLVDLGFGTEPASADQQARDLVELLVTLAAPAGVRPAVDAAIRQLGAGPVADTLRWLQPALLSRAGRALVEAHPGLLADLHDEIARRCPGRQDRLARVVRITRRDVFLLVMLGLLVHFLLPQLGRVRAALHAMLHADPLAVAGALLASAATYLLSALVLRSAAAGRVPLGRTVAVQVAASFVNRLAPGAIGGAALSVRYLRQQGLPVPAAATAVAVDRVSGIVSVGLLLPVLLPFVRGARRHLVNAATGRGRVVLLTVLAVLLLAAAALAVPRLRARVGAARRQATQAVRSLARSGRITRLLAASLGLTLAYGTALYLSLVAVGLPVEPALLAPVLLVCIVGEGVASAAPTPGGLGATEAALVSGLLLYGIGVDTAVAGVLVYRLATFWLPVLPGYVALRVLVRRHVV</sequence>
<dbReference type="SUPFAM" id="SSF56112">
    <property type="entry name" value="Protein kinase-like (PK-like)"/>
    <property type="match status" value="1"/>
</dbReference>
<evidence type="ECO:0000256" key="12">
    <source>
        <dbReference type="ARBA" id="ARBA00047899"/>
    </source>
</evidence>
<evidence type="ECO:0000256" key="9">
    <source>
        <dbReference type="ARBA" id="ARBA00022840"/>
    </source>
</evidence>
<dbReference type="InterPro" id="IPR022791">
    <property type="entry name" value="L-PG_synthase/AglD"/>
</dbReference>
<dbReference type="CDD" id="cd01610">
    <property type="entry name" value="PAP2_like"/>
    <property type="match status" value="1"/>
</dbReference>
<evidence type="ECO:0000256" key="13">
    <source>
        <dbReference type="ARBA" id="ARBA00048679"/>
    </source>
</evidence>
<dbReference type="Pfam" id="PF01569">
    <property type="entry name" value="PAP2"/>
    <property type="match status" value="1"/>
</dbReference>
<keyword evidence="4" id="KW-0723">Serine/threonine-protein kinase</keyword>
<keyword evidence="8" id="KW-0418">Kinase</keyword>
<evidence type="ECO:0000256" key="3">
    <source>
        <dbReference type="ARBA" id="ARBA00022475"/>
    </source>
</evidence>
<feature type="transmembrane region" description="Helical" evidence="14">
    <location>
        <begin position="734"/>
        <end position="753"/>
    </location>
</feature>
<dbReference type="GO" id="GO:0004674">
    <property type="term" value="F:protein serine/threonine kinase activity"/>
    <property type="evidence" value="ECO:0007669"/>
    <property type="project" value="UniProtKB-KW"/>
</dbReference>
<evidence type="ECO:0000256" key="8">
    <source>
        <dbReference type="ARBA" id="ARBA00022777"/>
    </source>
</evidence>
<dbReference type="InterPro" id="IPR018934">
    <property type="entry name" value="RIO_dom"/>
</dbReference>
<dbReference type="InterPro" id="IPR036938">
    <property type="entry name" value="PAP2/HPO_sf"/>
</dbReference>
<feature type="transmembrane region" description="Helical" evidence="14">
    <location>
        <begin position="127"/>
        <end position="148"/>
    </location>
</feature>
<keyword evidence="6 14" id="KW-0812">Transmembrane</keyword>
<evidence type="ECO:0000256" key="4">
    <source>
        <dbReference type="ARBA" id="ARBA00022527"/>
    </source>
</evidence>
<dbReference type="RefSeq" id="WP_109806021.1">
    <property type="nucleotide sequence ID" value="NZ_QGKS01000527.1"/>
</dbReference>
<dbReference type="Pfam" id="PF03706">
    <property type="entry name" value="LPG_synthase_TM"/>
    <property type="match status" value="1"/>
</dbReference>
<evidence type="ECO:0000256" key="11">
    <source>
        <dbReference type="ARBA" id="ARBA00023136"/>
    </source>
</evidence>
<evidence type="ECO:0000313" key="16">
    <source>
        <dbReference type="EMBL" id="PWR06291.1"/>
    </source>
</evidence>
<reference evidence="16 17" key="1">
    <citation type="submission" date="2018-05" db="EMBL/GenBank/DDBJ databases">
        <title>Micromonosporas from Atacama Desert.</title>
        <authorList>
            <person name="Carro L."/>
            <person name="Golinska P."/>
            <person name="Klenk H.-P."/>
            <person name="Goodfellow M."/>
        </authorList>
    </citation>
    <scope>NUCLEOTIDE SEQUENCE [LARGE SCALE GENOMIC DNA]</scope>
    <source>
        <strain evidence="16 17">4G51</strain>
    </source>
</reference>
<gene>
    <name evidence="16" type="ORF">DKT69_37145</name>
</gene>
<feature type="transmembrane region" description="Helical" evidence="14">
    <location>
        <begin position="479"/>
        <end position="497"/>
    </location>
</feature>
<keyword evidence="7" id="KW-0547">Nucleotide-binding</keyword>
<feature type="domain" description="Phosphatidic acid phosphatase type 2/haloperoxidase" evidence="15">
    <location>
        <begin position="81"/>
        <end position="193"/>
    </location>
</feature>
<evidence type="ECO:0000256" key="1">
    <source>
        <dbReference type="ARBA" id="ARBA00004651"/>
    </source>
</evidence>
<dbReference type="Pfam" id="PF01163">
    <property type="entry name" value="RIO1"/>
    <property type="match status" value="1"/>
</dbReference>
<organism evidence="16 17">
    <name type="scientific">Micromonospora sicca</name>
    <dbReference type="NCBI Taxonomy" id="2202420"/>
    <lineage>
        <taxon>Bacteria</taxon>
        <taxon>Bacillati</taxon>
        <taxon>Actinomycetota</taxon>
        <taxon>Actinomycetes</taxon>
        <taxon>Micromonosporales</taxon>
        <taxon>Micromonosporaceae</taxon>
        <taxon>Micromonospora</taxon>
    </lineage>
</organism>
<evidence type="ECO:0000259" key="15">
    <source>
        <dbReference type="SMART" id="SM00014"/>
    </source>
</evidence>
<keyword evidence="10 14" id="KW-1133">Transmembrane helix</keyword>
<dbReference type="PANTHER" id="PTHR39087:SF2">
    <property type="entry name" value="UPF0104 MEMBRANE PROTEIN MJ1595"/>
    <property type="match status" value="1"/>
</dbReference>
<evidence type="ECO:0000256" key="10">
    <source>
        <dbReference type="ARBA" id="ARBA00022989"/>
    </source>
</evidence>
<feature type="transmembrane region" description="Helical" evidence="14">
    <location>
        <begin position="580"/>
        <end position="606"/>
    </location>
</feature>
<keyword evidence="9" id="KW-0067">ATP-binding</keyword>
<dbReference type="Gene3D" id="1.20.144.10">
    <property type="entry name" value="Phosphatidic acid phosphatase type 2/haloperoxidase"/>
    <property type="match status" value="1"/>
</dbReference>
<evidence type="ECO:0000256" key="7">
    <source>
        <dbReference type="ARBA" id="ARBA00022741"/>
    </source>
</evidence>
<evidence type="ECO:0000256" key="5">
    <source>
        <dbReference type="ARBA" id="ARBA00022679"/>
    </source>
</evidence>
<keyword evidence="11 14" id="KW-0472">Membrane</keyword>
<dbReference type="GO" id="GO:0005524">
    <property type="term" value="F:ATP binding"/>
    <property type="evidence" value="ECO:0007669"/>
    <property type="project" value="UniProtKB-KW"/>
</dbReference>
<keyword evidence="3" id="KW-1003">Cell membrane</keyword>
<dbReference type="Proteomes" id="UP000246050">
    <property type="component" value="Unassembled WGS sequence"/>
</dbReference>
<accession>A0A317CUN9</accession>
<dbReference type="EMBL" id="QGKS01000527">
    <property type="protein sequence ID" value="PWR06291.1"/>
    <property type="molecule type" value="Genomic_DNA"/>
</dbReference>
<dbReference type="SUPFAM" id="SSF48317">
    <property type="entry name" value="Acid phosphatase/Vanadium-dependent haloperoxidase"/>
    <property type="match status" value="1"/>
</dbReference>
<protein>
    <recommendedName>
        <fullName evidence="2">non-specific serine/threonine protein kinase</fullName>
        <ecNumber evidence="2">2.7.11.1</ecNumber>
    </recommendedName>
</protein>
<feature type="transmembrane region" description="Helical" evidence="14">
    <location>
        <begin position="53"/>
        <end position="75"/>
    </location>
</feature>
<dbReference type="SMART" id="SM00014">
    <property type="entry name" value="acidPPc"/>
    <property type="match status" value="1"/>
</dbReference>
<comment type="caution">
    <text evidence="16">The sequence shown here is derived from an EMBL/GenBank/DDBJ whole genome shotgun (WGS) entry which is preliminary data.</text>
</comment>